<evidence type="ECO:0000313" key="3">
    <source>
        <dbReference type="EMBL" id="KAF2096890.1"/>
    </source>
</evidence>
<evidence type="ECO:0000256" key="2">
    <source>
        <dbReference type="SAM" id="MobiDB-lite"/>
    </source>
</evidence>
<keyword evidence="4" id="KW-1185">Reference proteome</keyword>
<keyword evidence="1" id="KW-0175">Coiled coil</keyword>
<feature type="compositionally biased region" description="Polar residues" evidence="2">
    <location>
        <begin position="404"/>
        <end position="414"/>
    </location>
</feature>
<dbReference type="EMBL" id="ML978129">
    <property type="protein sequence ID" value="KAF2096890.1"/>
    <property type="molecule type" value="Genomic_DNA"/>
</dbReference>
<dbReference type="Proteomes" id="UP000799772">
    <property type="component" value="Unassembled WGS sequence"/>
</dbReference>
<name>A0A9P4I8C4_9PEZI</name>
<feature type="compositionally biased region" description="Basic and acidic residues" evidence="2">
    <location>
        <begin position="393"/>
        <end position="403"/>
    </location>
</feature>
<dbReference type="OrthoDB" id="27237at2759"/>
<feature type="region of interest" description="Disordered" evidence="2">
    <location>
        <begin position="437"/>
        <end position="478"/>
    </location>
</feature>
<dbReference type="PANTHER" id="PTHR13060:SF0">
    <property type="entry name" value="PROTEIN ECDYSONELESS HOMOLOG"/>
    <property type="match status" value="1"/>
</dbReference>
<reference evidence="3" key="1">
    <citation type="journal article" date="2020" name="Stud. Mycol.">
        <title>101 Dothideomycetes genomes: a test case for predicting lifestyles and emergence of pathogens.</title>
        <authorList>
            <person name="Haridas S."/>
            <person name="Albert R."/>
            <person name="Binder M."/>
            <person name="Bloem J."/>
            <person name="Labutti K."/>
            <person name="Salamov A."/>
            <person name="Andreopoulos B."/>
            <person name="Baker S."/>
            <person name="Barry K."/>
            <person name="Bills G."/>
            <person name="Bluhm B."/>
            <person name="Cannon C."/>
            <person name="Castanera R."/>
            <person name="Culley D."/>
            <person name="Daum C."/>
            <person name="Ezra D."/>
            <person name="Gonzalez J."/>
            <person name="Henrissat B."/>
            <person name="Kuo A."/>
            <person name="Liang C."/>
            <person name="Lipzen A."/>
            <person name="Lutzoni F."/>
            <person name="Magnuson J."/>
            <person name="Mondo S."/>
            <person name="Nolan M."/>
            <person name="Ohm R."/>
            <person name="Pangilinan J."/>
            <person name="Park H.-J."/>
            <person name="Ramirez L."/>
            <person name="Alfaro M."/>
            <person name="Sun H."/>
            <person name="Tritt A."/>
            <person name="Yoshinaga Y."/>
            <person name="Zwiers L.-H."/>
            <person name="Turgeon B."/>
            <person name="Goodwin S."/>
            <person name="Spatafora J."/>
            <person name="Crous P."/>
            <person name="Grigoriev I."/>
        </authorList>
    </citation>
    <scope>NUCLEOTIDE SEQUENCE</scope>
    <source>
        <strain evidence="3">CBS 133067</strain>
    </source>
</reference>
<dbReference type="Pfam" id="PF07093">
    <property type="entry name" value="SGT1"/>
    <property type="match status" value="1"/>
</dbReference>
<protein>
    <submittedName>
        <fullName evidence="3">SGT1-domain-containing protein</fullName>
    </submittedName>
</protein>
<feature type="compositionally biased region" description="Acidic residues" evidence="2">
    <location>
        <begin position="450"/>
        <end position="476"/>
    </location>
</feature>
<organism evidence="3 4">
    <name type="scientific">Rhizodiscina lignyota</name>
    <dbReference type="NCBI Taxonomy" id="1504668"/>
    <lineage>
        <taxon>Eukaryota</taxon>
        <taxon>Fungi</taxon>
        <taxon>Dikarya</taxon>
        <taxon>Ascomycota</taxon>
        <taxon>Pezizomycotina</taxon>
        <taxon>Dothideomycetes</taxon>
        <taxon>Pleosporomycetidae</taxon>
        <taxon>Aulographales</taxon>
        <taxon>Rhizodiscinaceae</taxon>
        <taxon>Rhizodiscina</taxon>
    </lineage>
</organism>
<proteinExistence type="predicted"/>
<evidence type="ECO:0000256" key="1">
    <source>
        <dbReference type="SAM" id="Coils"/>
    </source>
</evidence>
<feature type="coiled-coil region" evidence="1">
    <location>
        <begin position="499"/>
        <end position="540"/>
    </location>
</feature>
<dbReference type="PANTHER" id="PTHR13060">
    <property type="entry name" value="SGT1 PROTEIN HSGT1 SUPPRESSOR OF GCR2"/>
    <property type="match status" value="1"/>
</dbReference>
<sequence length="565" mass="64193">MDFTPQDDFKWFGEGFEGFPKRLPDDTVEYIIYVIDSKLNDAQVRSQLLSIQKTASDLVKQHLRDYIWQRDSFNLELLRENNKWLLRGTTNYGDSVADEWVIVYMLRGLSRTFNNAWIRVFDTDGEFLLGEAANALPKWLNPEIADNRVWLNSGRLLIIPPGASVAKPGSVGSLKSDMKSLKIEEAISIISKDSNQLTHTPEIEDEAFYRIRSYPAGISENLHHALVTIPRSTASILHRSPSYISAAVEAFYLRDPISLRPLKAANKDGLKFPPDDLVTVSIRFSKVQYAQLRGQEFDPPPMWKSTLADSRLEEKRFMALDIGMKITCGFEMLLSDPANRDKKAVREINVLLEDIASEGDLPTDEEMAKWDRKEDDDKWLDINFEDFEQELSGHARNGQDSKDPSINTDSNANTGFGDKSAQENLRKMVSRFEAFLNSEDAENAEHIDDMDFDDDDEGSDDDSDNDEADDIDEEEFDRAMREMMKLPPEQRADAAPDVLRRAVREIEEYNESDDEAAEDAEEIKKMAEAMERELRGLGALDIHGDEMADLIGGKGKGKEKQVLEK</sequence>
<gene>
    <name evidence="3" type="ORF">NA57DRAFT_58773</name>
</gene>
<evidence type="ECO:0000313" key="4">
    <source>
        <dbReference type="Proteomes" id="UP000799772"/>
    </source>
</evidence>
<feature type="region of interest" description="Disordered" evidence="2">
    <location>
        <begin position="393"/>
        <end position="420"/>
    </location>
</feature>
<dbReference type="AlphaFoldDB" id="A0A9P4I8C4"/>
<dbReference type="GO" id="GO:0005634">
    <property type="term" value="C:nucleus"/>
    <property type="evidence" value="ECO:0007669"/>
    <property type="project" value="TreeGrafter"/>
</dbReference>
<comment type="caution">
    <text evidence="3">The sequence shown here is derived from an EMBL/GenBank/DDBJ whole genome shotgun (WGS) entry which is preliminary data.</text>
</comment>
<accession>A0A9P4I8C4</accession>
<dbReference type="InterPro" id="IPR010770">
    <property type="entry name" value="Ecd"/>
</dbReference>